<keyword evidence="1" id="KW-0472">Membrane</keyword>
<dbReference type="Proteomes" id="UP000230233">
    <property type="component" value="Chromosome V"/>
</dbReference>
<feature type="transmembrane region" description="Helical" evidence="1">
    <location>
        <begin position="55"/>
        <end position="72"/>
    </location>
</feature>
<feature type="transmembrane region" description="Helical" evidence="1">
    <location>
        <begin position="242"/>
        <end position="263"/>
    </location>
</feature>
<keyword evidence="3" id="KW-1185">Reference proteome</keyword>
<feature type="transmembrane region" description="Helical" evidence="1">
    <location>
        <begin position="131"/>
        <end position="156"/>
    </location>
</feature>
<feature type="transmembrane region" description="Helical" evidence="1">
    <location>
        <begin position="414"/>
        <end position="438"/>
    </location>
</feature>
<feature type="transmembrane region" description="Helical" evidence="1">
    <location>
        <begin position="367"/>
        <end position="388"/>
    </location>
</feature>
<dbReference type="AlphaFoldDB" id="A0A2G5TNW8"/>
<accession>A0A2G5TNW8</accession>
<dbReference type="EMBL" id="PDUG01000005">
    <property type="protein sequence ID" value="PIC29000.1"/>
    <property type="molecule type" value="Genomic_DNA"/>
</dbReference>
<feature type="transmembrane region" description="Helical" evidence="1">
    <location>
        <begin position="450"/>
        <end position="469"/>
    </location>
</feature>
<feature type="transmembrane region" description="Helical" evidence="1">
    <location>
        <begin position="315"/>
        <end position="335"/>
    </location>
</feature>
<feature type="transmembrane region" description="Helical" evidence="1">
    <location>
        <begin position="275"/>
        <end position="295"/>
    </location>
</feature>
<organism evidence="2 3">
    <name type="scientific">Caenorhabditis nigoni</name>
    <dbReference type="NCBI Taxonomy" id="1611254"/>
    <lineage>
        <taxon>Eukaryota</taxon>
        <taxon>Metazoa</taxon>
        <taxon>Ecdysozoa</taxon>
        <taxon>Nematoda</taxon>
        <taxon>Chromadorea</taxon>
        <taxon>Rhabditida</taxon>
        <taxon>Rhabditina</taxon>
        <taxon>Rhabditomorpha</taxon>
        <taxon>Rhabditoidea</taxon>
        <taxon>Rhabditidae</taxon>
        <taxon>Peloderinae</taxon>
        <taxon>Caenorhabditis</taxon>
    </lineage>
</organism>
<proteinExistence type="predicted"/>
<sequence length="558" mass="66448">MENNSIRNEIRFNFFLIYRWYFISGFFITGLSLAIDCYNLDKTENIKLSDSENFLLWHFIGFIMYQVVHYIIAIATSGCIDRDFYPLLIAAEAIQAYIVLLYHRNTIITSCQNSAEQLFNLFYWSFKFQYFSVYMFLFCSFVCVIVPIISSFFSFIDLNDEADLTYEKNHLIFWNFTYQVSLRKKIKFRPKTCIQDCRQFVSKIHEVNILPQVFVVFLDLAFFVNSQQLLNYKFKGDTPKTVFAFCTFFIMVAYQFLWSARIGSSVTSHKHHVCWVRWEIAQLLLSVIWLFNPFYTSCPEKYFLPEIFMKYTYNYQYVTFILFLLTNLFNCYMYYEMSQIVKYKKRLRNVILYQQSVKFGGISYKTWVYSIFVLLLIPLFSIPIAWYLDESEYHRFLTFSDLWTDDKFKMNFRIVFLLWCFIWIQLLHISLFGCFAFSNFDMAGLFSMEIGNLLLTLVISVIWFFPNLVGSVTFVDYFLEKYPRTSDALTVSLVIFLVLILTLLLLSIEIGNPDPKKIDDYEVLDGQNTSSTKKGTYVHPFYLNGKNIPEMENLRKRK</sequence>
<gene>
    <name evidence="2" type="primary">Cnig_chr_V.g20735</name>
    <name evidence="2" type="ORF">B9Z55_020735</name>
</gene>
<feature type="transmembrane region" description="Helical" evidence="1">
    <location>
        <begin position="489"/>
        <end position="508"/>
    </location>
</feature>
<comment type="caution">
    <text evidence="2">The sequence shown here is derived from an EMBL/GenBank/DDBJ whole genome shotgun (WGS) entry which is preliminary data.</text>
</comment>
<protein>
    <submittedName>
        <fullName evidence="2">Uncharacterized protein</fullName>
    </submittedName>
</protein>
<feature type="transmembrane region" description="Helical" evidence="1">
    <location>
        <begin position="84"/>
        <end position="103"/>
    </location>
</feature>
<feature type="transmembrane region" description="Helical" evidence="1">
    <location>
        <begin position="12"/>
        <end position="35"/>
    </location>
</feature>
<evidence type="ECO:0000313" key="2">
    <source>
        <dbReference type="EMBL" id="PIC29000.1"/>
    </source>
</evidence>
<keyword evidence="1" id="KW-0812">Transmembrane</keyword>
<keyword evidence="1" id="KW-1133">Transmembrane helix</keyword>
<evidence type="ECO:0000313" key="3">
    <source>
        <dbReference type="Proteomes" id="UP000230233"/>
    </source>
</evidence>
<reference evidence="3" key="1">
    <citation type="submission" date="2017-10" db="EMBL/GenBank/DDBJ databases">
        <title>Rapid genome shrinkage in a self-fertile nematode reveals novel sperm competition proteins.</title>
        <authorList>
            <person name="Yin D."/>
            <person name="Schwarz E.M."/>
            <person name="Thomas C.G."/>
            <person name="Felde R.L."/>
            <person name="Korf I.F."/>
            <person name="Cutter A.D."/>
            <person name="Schartner C.M."/>
            <person name="Ralston E.J."/>
            <person name="Meyer B.J."/>
            <person name="Haag E.S."/>
        </authorList>
    </citation>
    <scope>NUCLEOTIDE SEQUENCE [LARGE SCALE GENOMIC DNA]</scope>
    <source>
        <strain evidence="3">JU1422</strain>
    </source>
</reference>
<evidence type="ECO:0000256" key="1">
    <source>
        <dbReference type="SAM" id="Phobius"/>
    </source>
</evidence>
<name>A0A2G5TNW8_9PELO</name>
<feature type="transmembrane region" description="Helical" evidence="1">
    <location>
        <begin position="209"/>
        <end position="230"/>
    </location>
</feature>